<accession>A0A4Y3KL64</accession>
<evidence type="ECO:0000313" key="3">
    <source>
        <dbReference type="Proteomes" id="UP000320461"/>
    </source>
</evidence>
<feature type="compositionally biased region" description="Gly residues" evidence="1">
    <location>
        <begin position="11"/>
        <end position="20"/>
    </location>
</feature>
<name>A0A4Y3KL64_9CELL</name>
<evidence type="ECO:0000313" key="2">
    <source>
        <dbReference type="EMBL" id="GEA83700.1"/>
    </source>
</evidence>
<protein>
    <recommendedName>
        <fullName evidence="4">YbaB/EbfC DNA-binding family protein</fullName>
    </recommendedName>
</protein>
<feature type="region of interest" description="Disordered" evidence="1">
    <location>
        <begin position="114"/>
        <end position="134"/>
    </location>
</feature>
<gene>
    <name evidence="2" type="ORF">CGE01nite_09510</name>
</gene>
<keyword evidence="3" id="KW-1185">Reference proteome</keyword>
<dbReference type="RefSeq" id="WP_170210894.1">
    <property type="nucleotide sequence ID" value="NZ_BJLQ01000006.1"/>
</dbReference>
<reference evidence="2 3" key="1">
    <citation type="submission" date="2019-06" db="EMBL/GenBank/DDBJ databases">
        <title>Whole genome shotgun sequence of Cellulomonas gelida NBRC 3748.</title>
        <authorList>
            <person name="Hosoyama A."/>
            <person name="Uohara A."/>
            <person name="Ohji S."/>
            <person name="Ichikawa N."/>
        </authorList>
    </citation>
    <scope>NUCLEOTIDE SEQUENCE [LARGE SCALE GENOMIC DNA]</scope>
    <source>
        <strain evidence="2 3">NBRC 3748</strain>
    </source>
</reference>
<comment type="caution">
    <text evidence="2">The sequence shown here is derived from an EMBL/GenBank/DDBJ whole genome shotgun (WGS) entry which is preliminary data.</text>
</comment>
<sequence length="262" mass="26840">MSDQDGATPVGTGGAGGEWRQGGQQAYDLGATVHRVRAELPQETTVWDAERLAAVSLDGNGTPTRVLVGAGWDTRCTPEALARAVVDAGRAAALALDEQARAALADQAAARRARWAEARPSATPPPQPVAHASDPRPLDELAEIAITSLAAVSHQTASDAGATLGLGRALDGEVEVRVGRGGIVDVGLSGHRVAKASASALSALLTDAVQDAGQDLARRVDQEAPAVPDELLAEVLTHLRSMTADPLSPSGVGRVAASRERS</sequence>
<dbReference type="AlphaFoldDB" id="A0A4Y3KL64"/>
<dbReference type="Proteomes" id="UP000320461">
    <property type="component" value="Unassembled WGS sequence"/>
</dbReference>
<evidence type="ECO:0008006" key="4">
    <source>
        <dbReference type="Google" id="ProtNLM"/>
    </source>
</evidence>
<feature type="region of interest" description="Disordered" evidence="1">
    <location>
        <begin position="243"/>
        <end position="262"/>
    </location>
</feature>
<dbReference type="EMBL" id="BJLQ01000006">
    <property type="protein sequence ID" value="GEA83700.1"/>
    <property type="molecule type" value="Genomic_DNA"/>
</dbReference>
<feature type="region of interest" description="Disordered" evidence="1">
    <location>
        <begin position="1"/>
        <end position="25"/>
    </location>
</feature>
<organism evidence="2 3">
    <name type="scientific">Cellulomonas gelida</name>
    <dbReference type="NCBI Taxonomy" id="1712"/>
    <lineage>
        <taxon>Bacteria</taxon>
        <taxon>Bacillati</taxon>
        <taxon>Actinomycetota</taxon>
        <taxon>Actinomycetes</taxon>
        <taxon>Micrococcales</taxon>
        <taxon>Cellulomonadaceae</taxon>
        <taxon>Cellulomonas</taxon>
    </lineage>
</organism>
<evidence type="ECO:0000256" key="1">
    <source>
        <dbReference type="SAM" id="MobiDB-lite"/>
    </source>
</evidence>
<proteinExistence type="predicted"/>
<feature type="compositionally biased region" description="Low complexity" evidence="1">
    <location>
        <begin position="1"/>
        <end position="10"/>
    </location>
</feature>